<dbReference type="CDD" id="cd00082">
    <property type="entry name" value="HisKA"/>
    <property type="match status" value="1"/>
</dbReference>
<dbReference type="EMBL" id="UOFH01000259">
    <property type="protein sequence ID" value="VAW63828.1"/>
    <property type="molecule type" value="Genomic_DNA"/>
</dbReference>
<name>A0A3B0X691_9ZZZZ</name>
<dbReference type="GO" id="GO:0000155">
    <property type="term" value="F:phosphorelay sensor kinase activity"/>
    <property type="evidence" value="ECO:0007669"/>
    <property type="project" value="InterPro"/>
</dbReference>
<proteinExistence type="predicted"/>
<dbReference type="EC" id="2.7.13.3" evidence="2"/>
<dbReference type="InterPro" id="IPR003594">
    <property type="entry name" value="HATPase_dom"/>
</dbReference>
<dbReference type="InterPro" id="IPR004358">
    <property type="entry name" value="Sig_transdc_His_kin-like_C"/>
</dbReference>
<dbReference type="InterPro" id="IPR036890">
    <property type="entry name" value="HATPase_C_sf"/>
</dbReference>
<evidence type="ECO:0000256" key="2">
    <source>
        <dbReference type="ARBA" id="ARBA00012438"/>
    </source>
</evidence>
<feature type="transmembrane region" description="Helical" evidence="6">
    <location>
        <begin position="19"/>
        <end position="36"/>
    </location>
</feature>
<comment type="catalytic activity">
    <reaction evidence="1">
        <text>ATP + protein L-histidine = ADP + protein N-phospho-L-histidine.</text>
        <dbReference type="EC" id="2.7.13.3"/>
    </reaction>
</comment>
<evidence type="ECO:0000256" key="6">
    <source>
        <dbReference type="SAM" id="Phobius"/>
    </source>
</evidence>
<evidence type="ECO:0000313" key="8">
    <source>
        <dbReference type="EMBL" id="VAW63828.1"/>
    </source>
</evidence>
<evidence type="ECO:0000259" key="7">
    <source>
        <dbReference type="PROSITE" id="PS50109"/>
    </source>
</evidence>
<dbReference type="GO" id="GO:0005886">
    <property type="term" value="C:plasma membrane"/>
    <property type="evidence" value="ECO:0007669"/>
    <property type="project" value="TreeGrafter"/>
</dbReference>
<keyword evidence="6" id="KW-0812">Transmembrane</keyword>
<accession>A0A3B0X691</accession>
<dbReference type="GO" id="GO:0009927">
    <property type="term" value="F:histidine phosphotransfer kinase activity"/>
    <property type="evidence" value="ECO:0007669"/>
    <property type="project" value="TreeGrafter"/>
</dbReference>
<dbReference type="PANTHER" id="PTHR43047:SF9">
    <property type="entry name" value="HISTIDINE KINASE"/>
    <property type="match status" value="1"/>
</dbReference>
<dbReference type="PANTHER" id="PTHR43047">
    <property type="entry name" value="TWO-COMPONENT HISTIDINE PROTEIN KINASE"/>
    <property type="match status" value="1"/>
</dbReference>
<dbReference type="SMART" id="SM00388">
    <property type="entry name" value="HisKA"/>
    <property type="match status" value="1"/>
</dbReference>
<dbReference type="AlphaFoldDB" id="A0A3B0X691"/>
<feature type="transmembrane region" description="Helical" evidence="6">
    <location>
        <begin position="108"/>
        <end position="127"/>
    </location>
</feature>
<keyword evidence="5 8" id="KW-0418">Kinase</keyword>
<evidence type="ECO:0000256" key="5">
    <source>
        <dbReference type="ARBA" id="ARBA00022777"/>
    </source>
</evidence>
<gene>
    <name evidence="8" type="ORF">MNBD_GAMMA08-3078</name>
</gene>
<dbReference type="SUPFAM" id="SSF55874">
    <property type="entry name" value="ATPase domain of HSP90 chaperone/DNA topoisomerase II/histidine kinase"/>
    <property type="match status" value="1"/>
</dbReference>
<dbReference type="Pfam" id="PF02518">
    <property type="entry name" value="HATPase_c"/>
    <property type="match status" value="1"/>
</dbReference>
<dbReference type="PROSITE" id="PS50109">
    <property type="entry name" value="HIS_KIN"/>
    <property type="match status" value="1"/>
</dbReference>
<dbReference type="Gene3D" id="3.30.565.10">
    <property type="entry name" value="Histidine kinase-like ATPase, C-terminal domain"/>
    <property type="match status" value="1"/>
</dbReference>
<keyword evidence="3" id="KW-0597">Phosphoprotein</keyword>
<feature type="transmembrane region" description="Helical" evidence="6">
    <location>
        <begin position="157"/>
        <end position="174"/>
    </location>
</feature>
<reference evidence="8" key="1">
    <citation type="submission" date="2018-06" db="EMBL/GenBank/DDBJ databases">
        <authorList>
            <person name="Zhirakovskaya E."/>
        </authorList>
    </citation>
    <scope>NUCLEOTIDE SEQUENCE</scope>
</reference>
<dbReference type="InterPro" id="IPR005467">
    <property type="entry name" value="His_kinase_dom"/>
</dbReference>
<organism evidence="8">
    <name type="scientific">hydrothermal vent metagenome</name>
    <dbReference type="NCBI Taxonomy" id="652676"/>
    <lineage>
        <taxon>unclassified sequences</taxon>
        <taxon>metagenomes</taxon>
        <taxon>ecological metagenomes</taxon>
    </lineage>
</organism>
<evidence type="ECO:0000256" key="3">
    <source>
        <dbReference type="ARBA" id="ARBA00022553"/>
    </source>
</evidence>
<sequence length="564" mass="63869">MNARIEAEQIRHIYSQTPFYVPVVLAGALLVTFMLWPATTAAIAIVWCALIWLIYVGLWFLYRRWKQAVKINDDVIRSWAVPYIIMGWLATAVWGSAGFLFFHADSIVYQSLLFAILVMGASAITATSTAYSPTFYSVVLMLLPLIVRLLFEGDQVYLLLAVGLFLFMVMLFLLHRNSHAFYAASLKQRFINEALASELALQKDIAEQANADKSKFLAAASHDLRQPLYALNLFLGELRQIGHDEKKRERVIEQLDYSVNGMYDLFTGVLDVSRYDSRVVDAEIKRFCIDDLLREFCDEYALRADAKSLRFHCVSSSAIIESDILLLRRIVRNLLENAIRYTNKGGILLGCRRKKQFILLQVLDMGVGIAPENLQSIFEAFQQLGEADEKQNKGVGLGLSVVKQLSSVLGHELSVESVFGKGSVFSLRIPLADEKQITNQTEYQHEPIVDKLKNAKILFLGGEENDSLIKELLLSWGCDVLDGDEETCVPNIILVENNINKSFDVFEKISALRLLYGKHIQCVLIVEDLHKEIEEQAKKDSINIFKKTVNPVRLATLLRFLLMK</sequence>
<dbReference type="SUPFAM" id="SSF47384">
    <property type="entry name" value="Homodimeric domain of signal transducing histidine kinase"/>
    <property type="match status" value="1"/>
</dbReference>
<feature type="domain" description="Histidine kinase" evidence="7">
    <location>
        <begin position="219"/>
        <end position="433"/>
    </location>
</feature>
<feature type="transmembrane region" description="Helical" evidence="6">
    <location>
        <begin position="42"/>
        <end position="62"/>
    </location>
</feature>
<dbReference type="SMART" id="SM00387">
    <property type="entry name" value="HATPase_c"/>
    <property type="match status" value="1"/>
</dbReference>
<dbReference type="PRINTS" id="PR00344">
    <property type="entry name" value="BCTRLSENSOR"/>
</dbReference>
<dbReference type="InterPro" id="IPR003661">
    <property type="entry name" value="HisK_dim/P_dom"/>
</dbReference>
<dbReference type="FunFam" id="3.30.565.10:FF:000049">
    <property type="entry name" value="Two-component sensor histidine kinase"/>
    <property type="match status" value="1"/>
</dbReference>
<keyword evidence="4" id="KW-0808">Transferase</keyword>
<evidence type="ECO:0000256" key="4">
    <source>
        <dbReference type="ARBA" id="ARBA00022679"/>
    </source>
</evidence>
<dbReference type="Pfam" id="PF00512">
    <property type="entry name" value="HisKA"/>
    <property type="match status" value="1"/>
</dbReference>
<feature type="transmembrane region" description="Helical" evidence="6">
    <location>
        <begin position="83"/>
        <end position="102"/>
    </location>
</feature>
<protein>
    <recommendedName>
        <fullName evidence="2">histidine kinase</fullName>
        <ecNumber evidence="2">2.7.13.3</ecNumber>
    </recommendedName>
</protein>
<feature type="transmembrane region" description="Helical" evidence="6">
    <location>
        <begin position="134"/>
        <end position="151"/>
    </location>
</feature>
<keyword evidence="6" id="KW-1133">Transmembrane helix</keyword>
<keyword evidence="6" id="KW-0472">Membrane</keyword>
<dbReference type="Gene3D" id="1.10.287.130">
    <property type="match status" value="1"/>
</dbReference>
<evidence type="ECO:0000256" key="1">
    <source>
        <dbReference type="ARBA" id="ARBA00000085"/>
    </source>
</evidence>
<dbReference type="InterPro" id="IPR036097">
    <property type="entry name" value="HisK_dim/P_sf"/>
</dbReference>